<evidence type="ECO:0000256" key="2">
    <source>
        <dbReference type="SAM" id="MobiDB-lite"/>
    </source>
</evidence>
<feature type="region of interest" description="Disordered" evidence="2">
    <location>
        <begin position="51"/>
        <end position="74"/>
    </location>
</feature>
<dbReference type="Gene3D" id="2.40.260.10">
    <property type="entry name" value="Sortase"/>
    <property type="match status" value="1"/>
</dbReference>
<dbReference type="NCBIfam" id="TIGR01076">
    <property type="entry name" value="sortase_fam"/>
    <property type="match status" value="1"/>
</dbReference>
<evidence type="ECO:0000313" key="4">
    <source>
        <dbReference type="Proteomes" id="UP001407405"/>
    </source>
</evidence>
<protein>
    <submittedName>
        <fullName evidence="3">Class E sortase</fullName>
    </submittedName>
</protein>
<name>A0ABU9VTV4_9CLOT</name>
<keyword evidence="1" id="KW-0378">Hydrolase</keyword>
<sequence>MSMVVRRWAGIVLLLMGIVLFFIFSRPTPPAAVVNSEEWLDAARRVQQNELALKPSPSTIDQQRDSETATDDHYEPETFVPTTMTIPALDFEMEVISGDVFSDADLRIAPVHFQMSALPGTRQGNAAFAAHRRGQYAYFRDLDKLAAGDPIYLKTGSHVLVYEVAWVSIVDPYDWSVISFTEVPALTLQTCEPKNSPATHRLIVRAYLKEWQAVESTEAQEVTKSQQETRVMATRY</sequence>
<dbReference type="InterPro" id="IPR005754">
    <property type="entry name" value="Sortase"/>
</dbReference>
<accession>A0ABU9VTV4</accession>
<dbReference type="SUPFAM" id="SSF63817">
    <property type="entry name" value="Sortase"/>
    <property type="match status" value="1"/>
</dbReference>
<dbReference type="InterPro" id="IPR023365">
    <property type="entry name" value="Sortase_dom-sf"/>
</dbReference>
<comment type="caution">
    <text evidence="3">The sequence shown here is derived from an EMBL/GenBank/DDBJ whole genome shotgun (WGS) entry which is preliminary data.</text>
</comment>
<organism evidence="3 4">
    <name type="scientific">Anoxynatronum sibiricum</name>
    <dbReference type="NCBI Taxonomy" id="210623"/>
    <lineage>
        <taxon>Bacteria</taxon>
        <taxon>Bacillati</taxon>
        <taxon>Bacillota</taxon>
        <taxon>Clostridia</taxon>
        <taxon>Eubacteriales</taxon>
        <taxon>Clostridiaceae</taxon>
        <taxon>Anoxynatronum</taxon>
    </lineage>
</organism>
<feature type="compositionally biased region" description="Polar residues" evidence="2">
    <location>
        <begin position="51"/>
        <end position="61"/>
    </location>
</feature>
<reference evidence="3 4" key="1">
    <citation type="submission" date="2024-04" db="EMBL/GenBank/DDBJ databases">
        <title>Genome sequencing and metabolic network reconstruction of aminoacids and betaine degradation by Anoxynatronum sibiricum.</title>
        <authorList>
            <person name="Detkova E.N."/>
            <person name="Boltjanskaja Y.V."/>
            <person name="Mardanov A.V."/>
            <person name="Kevbrin V."/>
        </authorList>
    </citation>
    <scope>NUCLEOTIDE SEQUENCE [LARGE SCALE GENOMIC DNA]</scope>
    <source>
        <strain evidence="3 4">Z-7981</strain>
    </source>
</reference>
<keyword evidence="4" id="KW-1185">Reference proteome</keyword>
<dbReference type="CDD" id="cd05830">
    <property type="entry name" value="Sortase_E"/>
    <property type="match status" value="1"/>
</dbReference>
<evidence type="ECO:0000256" key="1">
    <source>
        <dbReference type="ARBA" id="ARBA00022801"/>
    </source>
</evidence>
<proteinExistence type="predicted"/>
<feature type="compositionally biased region" description="Basic and acidic residues" evidence="2">
    <location>
        <begin position="62"/>
        <end position="74"/>
    </location>
</feature>
<dbReference type="EMBL" id="JBCITM010000006">
    <property type="protein sequence ID" value="MEN1760270.1"/>
    <property type="molecule type" value="Genomic_DNA"/>
</dbReference>
<dbReference type="Proteomes" id="UP001407405">
    <property type="component" value="Unassembled WGS sequence"/>
</dbReference>
<dbReference type="Pfam" id="PF04203">
    <property type="entry name" value="Sortase"/>
    <property type="match status" value="1"/>
</dbReference>
<gene>
    <name evidence="3" type="ORF">AAIG11_07290</name>
</gene>
<evidence type="ECO:0000313" key="3">
    <source>
        <dbReference type="EMBL" id="MEN1760270.1"/>
    </source>
</evidence>
<dbReference type="InterPro" id="IPR042003">
    <property type="entry name" value="Sortase_E"/>
</dbReference>